<feature type="chain" id="PRO_5047129076" description="Resistance to inhibitors of cholinesterase protein 3 N-terminal domain-containing protein" evidence="4">
    <location>
        <begin position="20"/>
        <end position="410"/>
    </location>
</feature>
<feature type="domain" description="Resistance to inhibitors of cholinesterase protein 3 N-terminal" evidence="5">
    <location>
        <begin position="101"/>
        <end position="256"/>
    </location>
</feature>
<keyword evidence="3" id="KW-1133">Transmembrane helix</keyword>
<evidence type="ECO:0000256" key="1">
    <source>
        <dbReference type="SAM" id="Coils"/>
    </source>
</evidence>
<dbReference type="Pfam" id="PF15361">
    <property type="entry name" value="RIC3"/>
    <property type="match status" value="1"/>
</dbReference>
<feature type="compositionally biased region" description="Acidic residues" evidence="2">
    <location>
        <begin position="347"/>
        <end position="369"/>
    </location>
</feature>
<keyword evidence="3" id="KW-0812">Transmembrane</keyword>
<protein>
    <recommendedName>
        <fullName evidence="5">Resistance to inhibitors of cholinesterase protein 3 N-terminal domain-containing protein</fullName>
    </recommendedName>
</protein>
<keyword evidence="1" id="KW-0175">Coiled coil</keyword>
<dbReference type="Proteomes" id="UP001558613">
    <property type="component" value="Unassembled WGS sequence"/>
</dbReference>
<keyword evidence="3" id="KW-0472">Membrane</keyword>
<dbReference type="PANTHER" id="PTHR21723">
    <property type="entry name" value="RESISTANCE TO INHIBITORS OF CHOLINESTERASE PROTEIN 3 RIC3"/>
    <property type="match status" value="1"/>
</dbReference>
<proteinExistence type="predicted"/>
<dbReference type="PANTHER" id="PTHR21723:SF2">
    <property type="entry name" value="RESISTANCE TO INHIBITORS OF CHOLINESTERASE PROTEIN 3 N-TERMINAL DOMAIN-CONTAINING PROTEIN"/>
    <property type="match status" value="1"/>
</dbReference>
<evidence type="ECO:0000256" key="2">
    <source>
        <dbReference type="SAM" id="MobiDB-lite"/>
    </source>
</evidence>
<dbReference type="EMBL" id="JAYMGO010000004">
    <property type="protein sequence ID" value="KAL1275319.1"/>
    <property type="molecule type" value="Genomic_DNA"/>
</dbReference>
<name>A0ABR3NEL9_9TELE</name>
<feature type="compositionally biased region" description="Polar residues" evidence="2">
    <location>
        <begin position="145"/>
        <end position="154"/>
    </location>
</feature>
<feature type="transmembrane region" description="Helical" evidence="3">
    <location>
        <begin position="186"/>
        <end position="205"/>
    </location>
</feature>
<keyword evidence="7" id="KW-1185">Reference proteome</keyword>
<evidence type="ECO:0000256" key="4">
    <source>
        <dbReference type="SAM" id="SignalP"/>
    </source>
</evidence>
<keyword evidence="4" id="KW-0732">Signal</keyword>
<comment type="caution">
    <text evidence="6">The sequence shown here is derived from an EMBL/GenBank/DDBJ whole genome shotgun (WGS) entry which is preliminary data.</text>
</comment>
<evidence type="ECO:0000313" key="7">
    <source>
        <dbReference type="Proteomes" id="UP001558613"/>
    </source>
</evidence>
<accession>A0ABR3NEL9</accession>
<dbReference type="InterPro" id="IPR026160">
    <property type="entry name" value="Ric3"/>
</dbReference>
<dbReference type="InterPro" id="IPR032763">
    <property type="entry name" value="RIC3_N"/>
</dbReference>
<evidence type="ECO:0000313" key="6">
    <source>
        <dbReference type="EMBL" id="KAL1275319.1"/>
    </source>
</evidence>
<sequence>MMLGIEVVLLMLGMEDVVLKPEPGVDIQAPMFALQRCIPCMPFLRKLENRVIFGNSSNAYNFRYPPSLPNEVGWYLEEEEEEEEKEQQRHSLHQLVMAFTAVLLVFVLFPRMFGGGSSREGQSFDPRISRRGPGPGPGPGSVRSQQQFHRNAAPQMSQNVENLQQMKKLMEQELKSDKFKSNNNKGYVFTLMPIYAIGVGLFAAYKFLKIKSASDSEAQKAKTAQGVKKSEETENQLNELEQRLAQTEKMLNSILTQLDPLTNCVKSVAMEQKNEIMSQLQCIRQLMKKRGMECPNIRIEEPTCERNLDRLIETLVAAEALPETRVESQTHAKMQPHDPRELRPESEGEEELEEDEENKPTAGEEDVGSESDSSMPSLEDSADISVDDLTVAQKLAEDLTAGLRRRNRPE</sequence>
<organism evidence="6 7">
    <name type="scientific">Cirrhinus molitorella</name>
    <name type="common">mud carp</name>
    <dbReference type="NCBI Taxonomy" id="172907"/>
    <lineage>
        <taxon>Eukaryota</taxon>
        <taxon>Metazoa</taxon>
        <taxon>Chordata</taxon>
        <taxon>Craniata</taxon>
        <taxon>Vertebrata</taxon>
        <taxon>Euteleostomi</taxon>
        <taxon>Actinopterygii</taxon>
        <taxon>Neopterygii</taxon>
        <taxon>Teleostei</taxon>
        <taxon>Ostariophysi</taxon>
        <taxon>Cypriniformes</taxon>
        <taxon>Cyprinidae</taxon>
        <taxon>Labeoninae</taxon>
        <taxon>Labeonini</taxon>
        <taxon>Cirrhinus</taxon>
    </lineage>
</organism>
<feature type="region of interest" description="Disordered" evidence="2">
    <location>
        <begin position="117"/>
        <end position="154"/>
    </location>
</feature>
<gene>
    <name evidence="6" type="ORF">QQF64_034942</name>
</gene>
<feature type="transmembrane region" description="Helical" evidence="3">
    <location>
        <begin position="95"/>
        <end position="113"/>
    </location>
</feature>
<feature type="coiled-coil region" evidence="1">
    <location>
        <begin position="223"/>
        <end position="257"/>
    </location>
</feature>
<feature type="region of interest" description="Disordered" evidence="2">
    <location>
        <begin position="322"/>
        <end position="386"/>
    </location>
</feature>
<evidence type="ECO:0000259" key="5">
    <source>
        <dbReference type="Pfam" id="PF15361"/>
    </source>
</evidence>
<feature type="compositionally biased region" description="Basic and acidic residues" evidence="2">
    <location>
        <begin position="322"/>
        <end position="346"/>
    </location>
</feature>
<evidence type="ECO:0000256" key="3">
    <source>
        <dbReference type="SAM" id="Phobius"/>
    </source>
</evidence>
<reference evidence="6 7" key="1">
    <citation type="submission" date="2023-09" db="EMBL/GenBank/DDBJ databases">
        <authorList>
            <person name="Wang M."/>
        </authorList>
    </citation>
    <scope>NUCLEOTIDE SEQUENCE [LARGE SCALE GENOMIC DNA]</scope>
    <source>
        <strain evidence="6">GT-2023</strain>
        <tissue evidence="6">Liver</tissue>
    </source>
</reference>
<feature type="signal peptide" evidence="4">
    <location>
        <begin position="1"/>
        <end position="19"/>
    </location>
</feature>